<dbReference type="InterPro" id="IPR051050">
    <property type="entry name" value="Lipid_II_flippase_MurJ/MviN"/>
</dbReference>
<dbReference type="GO" id="GO:0009252">
    <property type="term" value="P:peptidoglycan biosynthetic process"/>
    <property type="evidence" value="ECO:0007669"/>
    <property type="project" value="UniProtKB-KW"/>
</dbReference>
<keyword evidence="4" id="KW-0133">Cell shape</keyword>
<dbReference type="GO" id="GO:0005886">
    <property type="term" value="C:plasma membrane"/>
    <property type="evidence" value="ECO:0007669"/>
    <property type="project" value="UniProtKB-SubCell"/>
</dbReference>
<dbReference type="PANTHER" id="PTHR47019">
    <property type="entry name" value="LIPID II FLIPPASE MURJ"/>
    <property type="match status" value="1"/>
</dbReference>
<keyword evidence="5" id="KW-0573">Peptidoglycan synthesis</keyword>
<sequence length="74" mass="8253">MFIKGFFSNSVGIMTSRILGLIRDLLTASILGAGIFSDLFFIAFKIPNLFRRIFGEGAFTQAFLPNFTNNKKKA</sequence>
<evidence type="ECO:0000256" key="7">
    <source>
        <dbReference type="ARBA" id="ARBA00023136"/>
    </source>
</evidence>
<dbReference type="Proteomes" id="UP000824019">
    <property type="component" value="Unassembled WGS sequence"/>
</dbReference>
<comment type="caution">
    <text evidence="11">The sequence shown here is derived from an EMBL/GenBank/DDBJ whole genome shotgun (WGS) entry which is preliminary data.</text>
</comment>
<keyword evidence="7 10" id="KW-0472">Membrane</keyword>
<gene>
    <name evidence="11" type="ORF">KIC69_03825</name>
</gene>
<dbReference type="GO" id="GO:0015648">
    <property type="term" value="F:lipid-linked peptidoglycan transporter activity"/>
    <property type="evidence" value="ECO:0007669"/>
    <property type="project" value="TreeGrafter"/>
</dbReference>
<feature type="non-terminal residue" evidence="11">
    <location>
        <position position="74"/>
    </location>
</feature>
<keyword evidence="2" id="KW-1003">Cell membrane</keyword>
<accession>A0A9E1BDQ7</accession>
<dbReference type="PANTHER" id="PTHR47019:SF1">
    <property type="entry name" value="LIPID II FLIPPASE MURJ"/>
    <property type="match status" value="1"/>
</dbReference>
<organism evidence="11 12">
    <name type="scientific">Campylobacter concisus</name>
    <dbReference type="NCBI Taxonomy" id="199"/>
    <lineage>
        <taxon>Bacteria</taxon>
        <taxon>Pseudomonadati</taxon>
        <taxon>Campylobacterota</taxon>
        <taxon>Epsilonproteobacteria</taxon>
        <taxon>Campylobacterales</taxon>
        <taxon>Campylobacteraceae</taxon>
        <taxon>Campylobacter</taxon>
    </lineage>
</organism>
<evidence type="ECO:0000256" key="6">
    <source>
        <dbReference type="ARBA" id="ARBA00022989"/>
    </source>
</evidence>
<keyword evidence="6 10" id="KW-1133">Transmembrane helix</keyword>
<proteinExistence type="inferred from homology"/>
<dbReference type="AlphaFoldDB" id="A0A9E1BDQ7"/>
<evidence type="ECO:0000313" key="12">
    <source>
        <dbReference type="Proteomes" id="UP000824019"/>
    </source>
</evidence>
<protein>
    <submittedName>
        <fullName evidence="11">Lipid II flippase MurJ</fullName>
    </submittedName>
</protein>
<evidence type="ECO:0000256" key="2">
    <source>
        <dbReference type="ARBA" id="ARBA00022475"/>
    </source>
</evidence>
<evidence type="ECO:0000256" key="5">
    <source>
        <dbReference type="ARBA" id="ARBA00022984"/>
    </source>
</evidence>
<evidence type="ECO:0000256" key="3">
    <source>
        <dbReference type="ARBA" id="ARBA00022692"/>
    </source>
</evidence>
<dbReference type="GO" id="GO:0034204">
    <property type="term" value="P:lipid translocation"/>
    <property type="evidence" value="ECO:0007669"/>
    <property type="project" value="TreeGrafter"/>
</dbReference>
<evidence type="ECO:0000256" key="8">
    <source>
        <dbReference type="ARBA" id="ARBA00060041"/>
    </source>
</evidence>
<evidence type="ECO:0000256" key="1">
    <source>
        <dbReference type="ARBA" id="ARBA00004651"/>
    </source>
</evidence>
<comment type="function">
    <text evidence="8">Involved in peptidoglycan biosynthesis. Transports lipid-linked peptidoglycan precursors from the inner to the outer leaflet of the cytoplasmic membrane.</text>
</comment>
<evidence type="ECO:0000313" key="11">
    <source>
        <dbReference type="EMBL" id="MBS5829948.1"/>
    </source>
</evidence>
<evidence type="ECO:0000256" key="9">
    <source>
        <dbReference type="ARBA" id="ARBA00061532"/>
    </source>
</evidence>
<reference evidence="11" key="1">
    <citation type="submission" date="2021-02" db="EMBL/GenBank/DDBJ databases">
        <title>Infant gut strain persistence is associated with maternal origin, phylogeny, and functional potential including surface adhesion and iron acquisition.</title>
        <authorList>
            <person name="Lou Y.C."/>
        </authorList>
    </citation>
    <scope>NUCLEOTIDE SEQUENCE</scope>
    <source>
        <strain evidence="11">L3_101_000G1_dasL3_101_000G1_concoct_7_sub</strain>
    </source>
</reference>
<evidence type="ECO:0000256" key="10">
    <source>
        <dbReference type="SAM" id="Phobius"/>
    </source>
</evidence>
<feature type="transmembrane region" description="Helical" evidence="10">
    <location>
        <begin position="25"/>
        <end position="44"/>
    </location>
</feature>
<evidence type="ECO:0000256" key="4">
    <source>
        <dbReference type="ARBA" id="ARBA00022960"/>
    </source>
</evidence>
<name>A0A9E1BDQ7_9BACT</name>
<dbReference type="GO" id="GO:0008360">
    <property type="term" value="P:regulation of cell shape"/>
    <property type="evidence" value="ECO:0007669"/>
    <property type="project" value="UniProtKB-KW"/>
</dbReference>
<comment type="similarity">
    <text evidence="9">Belongs to the MurJ/MviN family.</text>
</comment>
<dbReference type="EMBL" id="JAHAKR010000132">
    <property type="protein sequence ID" value="MBS5829948.1"/>
    <property type="molecule type" value="Genomic_DNA"/>
</dbReference>
<dbReference type="Pfam" id="PF03023">
    <property type="entry name" value="MurJ"/>
    <property type="match status" value="1"/>
</dbReference>
<dbReference type="InterPro" id="IPR004268">
    <property type="entry name" value="MurJ"/>
</dbReference>
<comment type="subcellular location">
    <subcellularLocation>
        <location evidence="1">Cell membrane</location>
        <topology evidence="1">Multi-pass membrane protein</topology>
    </subcellularLocation>
</comment>
<keyword evidence="3 10" id="KW-0812">Transmembrane</keyword>
<dbReference type="PRINTS" id="PR01806">
    <property type="entry name" value="VIRFACTRMVIN"/>
</dbReference>